<evidence type="ECO:0000313" key="3">
    <source>
        <dbReference type="Proteomes" id="UP000051739"/>
    </source>
</evidence>
<gene>
    <name evidence="2" type="ORF">FC60_GL000187</name>
</gene>
<dbReference type="Pfam" id="PF19700">
    <property type="entry name" value="DUF6198"/>
    <property type="match status" value="1"/>
</dbReference>
<feature type="transmembrane region" description="Helical" evidence="1">
    <location>
        <begin position="37"/>
        <end position="56"/>
    </location>
</feature>
<feature type="transmembrane region" description="Helical" evidence="1">
    <location>
        <begin position="94"/>
        <end position="113"/>
    </location>
</feature>
<proteinExistence type="predicted"/>
<name>A0A0R1VAV6_9LACO</name>
<dbReference type="Proteomes" id="UP000051739">
    <property type="component" value="Unassembled WGS sequence"/>
</dbReference>
<dbReference type="EMBL" id="AZFN01000010">
    <property type="protein sequence ID" value="KRM02527.1"/>
    <property type="molecule type" value="Genomic_DNA"/>
</dbReference>
<dbReference type="AlphaFoldDB" id="A0A0R1VAV6"/>
<dbReference type="PATRIC" id="fig|1423749.3.peg.187"/>
<keyword evidence="1" id="KW-0812">Transmembrane</keyword>
<dbReference type="PANTHER" id="PTHR40078:SF1">
    <property type="entry name" value="INTEGRAL MEMBRANE PROTEIN"/>
    <property type="match status" value="1"/>
</dbReference>
<dbReference type="InterPro" id="IPR038750">
    <property type="entry name" value="YczE/YyaS-like"/>
</dbReference>
<protein>
    <recommendedName>
        <fullName evidence="4">Integral membrane protein</fullName>
    </recommendedName>
</protein>
<keyword evidence="1" id="KW-0472">Membrane</keyword>
<comment type="caution">
    <text evidence="2">The sequence shown here is derived from an EMBL/GenBank/DDBJ whole genome shotgun (WGS) entry which is preliminary data.</text>
</comment>
<dbReference type="PANTHER" id="PTHR40078">
    <property type="entry name" value="INTEGRAL MEMBRANE PROTEIN-RELATED"/>
    <property type="match status" value="1"/>
</dbReference>
<organism evidence="2 3">
    <name type="scientific">Limosilactobacillus gastricus DSM 16045</name>
    <dbReference type="NCBI Taxonomy" id="1423749"/>
    <lineage>
        <taxon>Bacteria</taxon>
        <taxon>Bacillati</taxon>
        <taxon>Bacillota</taxon>
        <taxon>Bacilli</taxon>
        <taxon>Lactobacillales</taxon>
        <taxon>Lactobacillaceae</taxon>
        <taxon>Limosilactobacillus</taxon>
    </lineage>
</organism>
<keyword evidence="3" id="KW-1185">Reference proteome</keyword>
<feature type="transmembrane region" description="Helical" evidence="1">
    <location>
        <begin position="148"/>
        <end position="168"/>
    </location>
</feature>
<accession>A0A0R1VAV6</accession>
<evidence type="ECO:0000313" key="2">
    <source>
        <dbReference type="EMBL" id="KRM02527.1"/>
    </source>
</evidence>
<keyword evidence="1" id="KW-1133">Transmembrane helix</keyword>
<reference evidence="2 3" key="1">
    <citation type="journal article" date="2015" name="Genome Announc.">
        <title>Expanding the biotechnology potential of lactobacilli through comparative genomics of 213 strains and associated genera.</title>
        <authorList>
            <person name="Sun Z."/>
            <person name="Harris H.M."/>
            <person name="McCann A."/>
            <person name="Guo C."/>
            <person name="Argimon S."/>
            <person name="Zhang W."/>
            <person name="Yang X."/>
            <person name="Jeffery I.B."/>
            <person name="Cooney J.C."/>
            <person name="Kagawa T.F."/>
            <person name="Liu W."/>
            <person name="Song Y."/>
            <person name="Salvetti E."/>
            <person name="Wrobel A."/>
            <person name="Rasinkangas P."/>
            <person name="Parkhill J."/>
            <person name="Rea M.C."/>
            <person name="O'Sullivan O."/>
            <person name="Ritari J."/>
            <person name="Douillard F.P."/>
            <person name="Paul Ross R."/>
            <person name="Yang R."/>
            <person name="Briner A.E."/>
            <person name="Felis G.E."/>
            <person name="de Vos W.M."/>
            <person name="Barrangou R."/>
            <person name="Klaenhammer T.R."/>
            <person name="Caufield P.W."/>
            <person name="Cui Y."/>
            <person name="Zhang H."/>
            <person name="O'Toole P.W."/>
        </authorList>
    </citation>
    <scope>NUCLEOTIDE SEQUENCE [LARGE SCALE GENOMIC DNA]</scope>
    <source>
        <strain evidence="2 3">DSM 16045</strain>
    </source>
</reference>
<feature type="transmembrane region" description="Helical" evidence="1">
    <location>
        <begin position="63"/>
        <end position="82"/>
    </location>
</feature>
<evidence type="ECO:0000256" key="1">
    <source>
        <dbReference type="SAM" id="Phobius"/>
    </source>
</evidence>
<evidence type="ECO:0008006" key="4">
    <source>
        <dbReference type="Google" id="ProtNLM"/>
    </source>
</evidence>
<sequence length="190" mass="20561">MFGFGFSAIGIEYAIKAQIGLGPWDILNQGLASRLHLSYGLASILISMFIVSVILIGKVKVGWGTILNITVTSLLIDLIARFNVIPYAQNFQQGIVMSLISMIFTAFGSYYYLSCQLGFGPRDGLMCLLVTKLKISISFARIGSEGIAFLIGWLIGGPAGLGSLIFVIGSGPIMKWVFDAYNFKVQSISN</sequence>